<name>A0AAD7TIN0_9APHY</name>
<evidence type="ECO:0000313" key="2">
    <source>
        <dbReference type="EMBL" id="KAJ8462181.1"/>
    </source>
</evidence>
<gene>
    <name evidence="2" type="ORF">ONZ51_g11064</name>
</gene>
<dbReference type="Proteomes" id="UP001215151">
    <property type="component" value="Unassembled WGS sequence"/>
</dbReference>
<dbReference type="AlphaFoldDB" id="A0AAD7TIN0"/>
<organism evidence="2 3">
    <name type="scientific">Trametes cubensis</name>
    <dbReference type="NCBI Taxonomy" id="1111947"/>
    <lineage>
        <taxon>Eukaryota</taxon>
        <taxon>Fungi</taxon>
        <taxon>Dikarya</taxon>
        <taxon>Basidiomycota</taxon>
        <taxon>Agaricomycotina</taxon>
        <taxon>Agaricomycetes</taxon>
        <taxon>Polyporales</taxon>
        <taxon>Polyporaceae</taxon>
        <taxon>Trametes</taxon>
    </lineage>
</organism>
<reference evidence="2" key="1">
    <citation type="submission" date="2022-11" db="EMBL/GenBank/DDBJ databases">
        <title>Genome Sequence of Cubamyces cubensis.</title>
        <authorList>
            <person name="Buettner E."/>
        </authorList>
    </citation>
    <scope>NUCLEOTIDE SEQUENCE</scope>
    <source>
        <strain evidence="2">MPL-01</strain>
    </source>
</reference>
<sequence length="459" mass="51155">MSNDGLAAEQQAPSPSEAQRIRDKCTKAVEDYKNGIISKAQAVFIVASELVAQWEEETILEQRVKEQQEAQSHLHPHILHTLELLRNYGEDIAQAKRAISNSPSAPEFPDSEWTSVLSGRAIDLDHVFTGRYTPGPEEPVTEAISGIEFSINHPVAAKRITTCGDWVFAWGRATRATVFAFPHRRDELVAYGEYIEGLSRALAPAVHARVLNFDHTDDPSAAHLPGKRRLVVAGTLEHVRARPASVASNMSVSTVMETVTERPIATGTLHLWSDVAAQPRFLRGFVWGNSMRAVKCFTDVSLTHVPVPAVPQAVLEDSVVNATLQEHSELFTITTPIHVDRFEALQEDHPNHDFAASVVRALREGLWPYADAKPTTYPDTWDERRPSLMDEASMVFLLEQRNEEVMLGRYLACFGPDLLPGMYSMPVHIVPKPHSSKLCLVNDLGGEGHTWQIRLMRYL</sequence>
<protein>
    <submittedName>
        <fullName evidence="2">Uncharacterized protein</fullName>
    </submittedName>
</protein>
<evidence type="ECO:0000313" key="3">
    <source>
        <dbReference type="Proteomes" id="UP001215151"/>
    </source>
</evidence>
<proteinExistence type="predicted"/>
<accession>A0AAD7TIN0</accession>
<dbReference type="EMBL" id="JAPEVG010000488">
    <property type="protein sequence ID" value="KAJ8462181.1"/>
    <property type="molecule type" value="Genomic_DNA"/>
</dbReference>
<comment type="caution">
    <text evidence="2">The sequence shown here is derived from an EMBL/GenBank/DDBJ whole genome shotgun (WGS) entry which is preliminary data.</text>
</comment>
<keyword evidence="3" id="KW-1185">Reference proteome</keyword>
<evidence type="ECO:0000256" key="1">
    <source>
        <dbReference type="SAM" id="MobiDB-lite"/>
    </source>
</evidence>
<feature type="region of interest" description="Disordered" evidence="1">
    <location>
        <begin position="1"/>
        <end position="21"/>
    </location>
</feature>